<evidence type="ECO:0000313" key="2">
    <source>
        <dbReference type="EMBL" id="BCT77703.1"/>
    </source>
</evidence>
<dbReference type="EMBL" id="AP024525">
    <property type="protein sequence ID" value="BCT77703.1"/>
    <property type="molecule type" value="Genomic_DNA"/>
</dbReference>
<dbReference type="InterPro" id="IPR029039">
    <property type="entry name" value="Flavoprotein-like_sf"/>
</dbReference>
<accession>A0ABM7PZG7</accession>
<dbReference type="InterPro" id="IPR008254">
    <property type="entry name" value="Flavodoxin/NO_synth"/>
</dbReference>
<evidence type="ECO:0000259" key="1">
    <source>
        <dbReference type="PROSITE" id="PS50902"/>
    </source>
</evidence>
<gene>
    <name evidence="2" type="ORF">SCMU_35450</name>
</gene>
<keyword evidence="3" id="KW-1185">Reference proteome</keyword>
<dbReference type="PANTHER" id="PTHR38030:SF2">
    <property type="entry name" value="PROTOPORPHYRINOGEN IX DEHYDROGENASE [QUINONE]"/>
    <property type="match status" value="1"/>
</dbReference>
<dbReference type="Proteomes" id="UP001319861">
    <property type="component" value="Chromosome"/>
</dbReference>
<feature type="domain" description="Flavodoxin-like" evidence="1">
    <location>
        <begin position="3"/>
        <end position="171"/>
    </location>
</feature>
<dbReference type="PANTHER" id="PTHR38030">
    <property type="entry name" value="PROTOPORPHYRINOGEN IX DEHYDROGENASE [MENAQUINONE]"/>
    <property type="match status" value="1"/>
</dbReference>
<sequence length="180" mass="19448">MRVLVAYASRHGATAGIAARIAERLSDSGHAVDLVPADEVESVGGYDAVVLGAAAYIAHWMKDATAFARHHRTELAERPTWLFSSGPLGTERVDAEGRDVLEAARPKEFDNLEARLHPRAVKVFFGAWDPSNPPVGFAERAMARLPKAAAALPAGDFRNWDAVDSWADTIATELFQAPTD</sequence>
<dbReference type="InterPro" id="IPR052200">
    <property type="entry name" value="Protoporphyrinogen_IX_DH"/>
</dbReference>
<organism evidence="2 3">
    <name type="scientific">Sinomonas cyclohexanicum</name>
    <name type="common">Corynebacterium cyclohexanicum</name>
    <dbReference type="NCBI Taxonomy" id="322009"/>
    <lineage>
        <taxon>Bacteria</taxon>
        <taxon>Bacillati</taxon>
        <taxon>Actinomycetota</taxon>
        <taxon>Actinomycetes</taxon>
        <taxon>Micrococcales</taxon>
        <taxon>Micrococcaceae</taxon>
        <taxon>Sinomonas</taxon>
    </lineage>
</organism>
<dbReference type="Pfam" id="PF12724">
    <property type="entry name" value="Flavodoxin_5"/>
    <property type="match status" value="1"/>
</dbReference>
<dbReference type="PROSITE" id="PS50902">
    <property type="entry name" value="FLAVODOXIN_LIKE"/>
    <property type="match status" value="1"/>
</dbReference>
<dbReference type="Gene3D" id="3.40.50.360">
    <property type="match status" value="1"/>
</dbReference>
<dbReference type="SUPFAM" id="SSF52218">
    <property type="entry name" value="Flavoproteins"/>
    <property type="match status" value="1"/>
</dbReference>
<name>A0ABM7PZG7_SINCY</name>
<protein>
    <submittedName>
        <fullName evidence="2">Flavodoxin</fullName>
    </submittedName>
</protein>
<evidence type="ECO:0000313" key="3">
    <source>
        <dbReference type="Proteomes" id="UP001319861"/>
    </source>
</evidence>
<dbReference type="InterPro" id="IPR026816">
    <property type="entry name" value="Flavodoxin_dom"/>
</dbReference>
<proteinExistence type="predicted"/>
<dbReference type="RefSeq" id="WP_229230383.1">
    <property type="nucleotide sequence ID" value="NZ_AP024525.1"/>
</dbReference>
<reference evidence="2 3" key="1">
    <citation type="journal article" date="2021" name="J. Biosci. Bioeng.">
        <title>Identification and characterization of a chc gene cluster responsible for the aromatization pathway of cyclohexanecarboxylate degradation in Sinomonas cyclohexanicum ATCC 51369.</title>
        <authorList>
            <person name="Yamamoto T."/>
            <person name="Hasegawa Y."/>
            <person name="Lau P.C.K."/>
            <person name="Iwaki H."/>
        </authorList>
    </citation>
    <scope>NUCLEOTIDE SEQUENCE [LARGE SCALE GENOMIC DNA]</scope>
    <source>
        <strain evidence="2 3">ATCC 51369</strain>
    </source>
</reference>